<dbReference type="RefSeq" id="WP_369769302.1">
    <property type="nucleotide sequence ID" value="NZ_CP165626.1"/>
</dbReference>
<protein>
    <submittedName>
        <fullName evidence="1">Uncharacterized protein</fullName>
    </submittedName>
</protein>
<name>A0AB39W7M9_9FLAO</name>
<proteinExistence type="predicted"/>
<organism evidence="1">
    <name type="scientific">Flavobacterium sp. WC2416</name>
    <dbReference type="NCBI Taxonomy" id="3234141"/>
    <lineage>
        <taxon>Bacteria</taxon>
        <taxon>Pseudomonadati</taxon>
        <taxon>Bacteroidota</taxon>
        <taxon>Flavobacteriia</taxon>
        <taxon>Flavobacteriales</taxon>
        <taxon>Flavobacteriaceae</taxon>
        <taxon>Flavobacterium</taxon>
    </lineage>
</organism>
<sequence length="42" mass="5074">MKPFIKQSPKLRPKEARFWAYILWAEYRGLEVNSLLGQPTYF</sequence>
<dbReference type="AlphaFoldDB" id="A0AB39W7M9"/>
<accession>A0AB39W7M9</accession>
<dbReference type="EMBL" id="CP165626">
    <property type="protein sequence ID" value="XDU97341.1"/>
    <property type="molecule type" value="Genomic_DNA"/>
</dbReference>
<gene>
    <name evidence="1" type="ORF">AB3G39_09150</name>
</gene>
<evidence type="ECO:0000313" key="1">
    <source>
        <dbReference type="EMBL" id="XDU97341.1"/>
    </source>
</evidence>
<reference evidence="1" key="1">
    <citation type="submission" date="2024-07" db="EMBL/GenBank/DDBJ databases">
        <authorList>
            <person name="Biller S.J."/>
        </authorList>
    </citation>
    <scope>NUCLEOTIDE SEQUENCE</scope>
    <source>
        <strain evidence="1">WC2416</strain>
    </source>
</reference>